<keyword evidence="3 4" id="KW-1015">Disulfide bond</keyword>
<accession>A0AAV5TIG8</accession>
<keyword evidence="8" id="KW-1185">Reference proteome</keyword>
<evidence type="ECO:0000256" key="2">
    <source>
        <dbReference type="ARBA" id="ARBA00022737"/>
    </source>
</evidence>
<evidence type="ECO:0000256" key="3">
    <source>
        <dbReference type="ARBA" id="ARBA00023157"/>
    </source>
</evidence>
<feature type="signal peptide" evidence="5">
    <location>
        <begin position="1"/>
        <end position="29"/>
    </location>
</feature>
<feature type="chain" id="PRO_5043697399" description="EGF-like domain-containing protein" evidence="5">
    <location>
        <begin position="30"/>
        <end position="130"/>
    </location>
</feature>
<evidence type="ECO:0000313" key="7">
    <source>
        <dbReference type="EMBL" id="GMS94084.1"/>
    </source>
</evidence>
<organism evidence="7 8">
    <name type="scientific">Pristionchus entomophagus</name>
    <dbReference type="NCBI Taxonomy" id="358040"/>
    <lineage>
        <taxon>Eukaryota</taxon>
        <taxon>Metazoa</taxon>
        <taxon>Ecdysozoa</taxon>
        <taxon>Nematoda</taxon>
        <taxon>Chromadorea</taxon>
        <taxon>Rhabditida</taxon>
        <taxon>Rhabditina</taxon>
        <taxon>Diplogasteromorpha</taxon>
        <taxon>Diplogasteroidea</taxon>
        <taxon>Neodiplogasteridae</taxon>
        <taxon>Pristionchus</taxon>
    </lineage>
</organism>
<name>A0AAV5TIG8_9BILA</name>
<evidence type="ECO:0000313" key="8">
    <source>
        <dbReference type="Proteomes" id="UP001432027"/>
    </source>
</evidence>
<dbReference type="PANTHER" id="PTHR24049">
    <property type="entry name" value="CRUMBS FAMILY MEMBER"/>
    <property type="match status" value="1"/>
</dbReference>
<gene>
    <name evidence="7" type="ORF">PENTCL1PPCAC_16259</name>
</gene>
<evidence type="ECO:0000256" key="5">
    <source>
        <dbReference type="SAM" id="SignalP"/>
    </source>
</evidence>
<dbReference type="GO" id="GO:0016020">
    <property type="term" value="C:membrane"/>
    <property type="evidence" value="ECO:0007669"/>
    <property type="project" value="UniProtKB-SubCell"/>
</dbReference>
<dbReference type="PROSITE" id="PS00022">
    <property type="entry name" value="EGF_1"/>
    <property type="match status" value="1"/>
</dbReference>
<reference evidence="7" key="1">
    <citation type="submission" date="2023-10" db="EMBL/GenBank/DDBJ databases">
        <title>Genome assembly of Pristionchus species.</title>
        <authorList>
            <person name="Yoshida K."/>
            <person name="Sommer R.J."/>
        </authorList>
    </citation>
    <scope>NUCLEOTIDE SEQUENCE</scope>
    <source>
        <strain evidence="7">RS0144</strain>
    </source>
</reference>
<protein>
    <recommendedName>
        <fullName evidence="6">EGF-like domain-containing protein</fullName>
    </recommendedName>
</protein>
<dbReference type="Proteomes" id="UP001432027">
    <property type="component" value="Unassembled WGS sequence"/>
</dbReference>
<feature type="disulfide bond" evidence="4">
    <location>
        <begin position="97"/>
        <end position="106"/>
    </location>
</feature>
<keyword evidence="1 4" id="KW-0245">EGF-like domain</keyword>
<dbReference type="FunFam" id="2.10.25.10:FF:000095">
    <property type="entry name" value="Notch, isoform B"/>
    <property type="match status" value="1"/>
</dbReference>
<dbReference type="AlphaFoldDB" id="A0AAV5TIG8"/>
<dbReference type="SMART" id="SM00181">
    <property type="entry name" value="EGF"/>
    <property type="match status" value="1"/>
</dbReference>
<dbReference type="InterPro" id="IPR051022">
    <property type="entry name" value="Notch_Cell-Fate_Det"/>
</dbReference>
<feature type="domain" description="EGF-like" evidence="6">
    <location>
        <begin position="72"/>
        <end position="107"/>
    </location>
</feature>
<sequence>PCCSLELSLAANMMLRLLGALLLAAAAVADHVDEPTCRGLSCASRESLISQISMLKKDVHARDRFLADSECSACYSSPCMNGGQCLAEGKTGYRCDCPEDTSGSNCEKKIVCDSNSCGKNAKCFIQNHQT</sequence>
<evidence type="ECO:0000256" key="4">
    <source>
        <dbReference type="PROSITE-ProRule" id="PRU00076"/>
    </source>
</evidence>
<comment type="caution">
    <text evidence="7">The sequence shown here is derived from an EMBL/GenBank/DDBJ whole genome shotgun (WGS) entry which is preliminary data.</text>
</comment>
<comment type="caution">
    <text evidence="4">Lacks conserved residue(s) required for the propagation of feature annotation.</text>
</comment>
<dbReference type="SUPFAM" id="SSF57196">
    <property type="entry name" value="EGF/Laminin"/>
    <property type="match status" value="1"/>
</dbReference>
<evidence type="ECO:0000259" key="6">
    <source>
        <dbReference type="PROSITE" id="PS50026"/>
    </source>
</evidence>
<keyword evidence="5" id="KW-0732">Signal</keyword>
<dbReference type="InterPro" id="IPR000742">
    <property type="entry name" value="EGF"/>
</dbReference>
<dbReference type="Gene3D" id="2.10.25.10">
    <property type="entry name" value="Laminin"/>
    <property type="match status" value="1"/>
</dbReference>
<feature type="non-terminal residue" evidence="7">
    <location>
        <position position="130"/>
    </location>
</feature>
<evidence type="ECO:0000256" key="1">
    <source>
        <dbReference type="ARBA" id="ARBA00022536"/>
    </source>
</evidence>
<dbReference type="PROSITE" id="PS50026">
    <property type="entry name" value="EGF_3"/>
    <property type="match status" value="1"/>
</dbReference>
<proteinExistence type="predicted"/>
<dbReference type="Pfam" id="PF00008">
    <property type="entry name" value="EGF"/>
    <property type="match status" value="1"/>
</dbReference>
<feature type="non-terminal residue" evidence="7">
    <location>
        <position position="1"/>
    </location>
</feature>
<dbReference type="EMBL" id="BTSX01000004">
    <property type="protein sequence ID" value="GMS94084.1"/>
    <property type="molecule type" value="Genomic_DNA"/>
</dbReference>
<keyword evidence="2" id="KW-0677">Repeat</keyword>